<keyword evidence="2" id="KW-1185">Reference proteome</keyword>
<reference evidence="2" key="1">
    <citation type="journal article" date="2023" name="Nat. Plants">
        <title>Single-cell RNA sequencing provides a high-resolution roadmap for understanding the multicellular compartmentation of specialized metabolism.</title>
        <authorList>
            <person name="Sun S."/>
            <person name="Shen X."/>
            <person name="Li Y."/>
            <person name="Li Y."/>
            <person name="Wang S."/>
            <person name="Li R."/>
            <person name="Zhang H."/>
            <person name="Shen G."/>
            <person name="Guo B."/>
            <person name="Wei J."/>
            <person name="Xu J."/>
            <person name="St-Pierre B."/>
            <person name="Chen S."/>
            <person name="Sun C."/>
        </authorList>
    </citation>
    <scope>NUCLEOTIDE SEQUENCE [LARGE SCALE GENOMIC DNA]</scope>
</reference>
<evidence type="ECO:0000313" key="1">
    <source>
        <dbReference type="EMBL" id="KAI5676301.1"/>
    </source>
</evidence>
<gene>
    <name evidence="1" type="ORF">M9H77_07251</name>
</gene>
<protein>
    <submittedName>
        <fullName evidence="1">Uncharacterized protein</fullName>
    </submittedName>
</protein>
<dbReference type="Proteomes" id="UP001060085">
    <property type="component" value="Linkage Group LG02"/>
</dbReference>
<accession>A0ACC0BUP0</accession>
<name>A0ACC0BUP0_CATRO</name>
<dbReference type="EMBL" id="CM044702">
    <property type="protein sequence ID" value="KAI5676301.1"/>
    <property type="molecule type" value="Genomic_DNA"/>
</dbReference>
<proteinExistence type="predicted"/>
<comment type="caution">
    <text evidence="1">The sequence shown here is derived from an EMBL/GenBank/DDBJ whole genome shotgun (WGS) entry which is preliminary data.</text>
</comment>
<organism evidence="1 2">
    <name type="scientific">Catharanthus roseus</name>
    <name type="common">Madagascar periwinkle</name>
    <name type="synonym">Vinca rosea</name>
    <dbReference type="NCBI Taxonomy" id="4058"/>
    <lineage>
        <taxon>Eukaryota</taxon>
        <taxon>Viridiplantae</taxon>
        <taxon>Streptophyta</taxon>
        <taxon>Embryophyta</taxon>
        <taxon>Tracheophyta</taxon>
        <taxon>Spermatophyta</taxon>
        <taxon>Magnoliopsida</taxon>
        <taxon>eudicotyledons</taxon>
        <taxon>Gunneridae</taxon>
        <taxon>Pentapetalae</taxon>
        <taxon>asterids</taxon>
        <taxon>lamiids</taxon>
        <taxon>Gentianales</taxon>
        <taxon>Apocynaceae</taxon>
        <taxon>Rauvolfioideae</taxon>
        <taxon>Vinceae</taxon>
        <taxon>Catharanthinae</taxon>
        <taxon>Catharanthus</taxon>
    </lineage>
</organism>
<evidence type="ECO:0000313" key="2">
    <source>
        <dbReference type="Proteomes" id="UP001060085"/>
    </source>
</evidence>
<sequence length="218" mass="24354">MNYRSKSEFTDTRGYTHGNQTFTQTQTYIRTNCPTLNTTQSPKHRPLKVAVDGDHTPLEPCPVTDVVPYLNSKGACKEEAIEALILSPTIQDDILSIAASVEPRVSTNLSRIESNRLNKGLTMQVVSFPPPNMETLLGTKFLVKRDKVLKSDSDRTNSTTEEKTSYEHEVGSVRMKKFRTKGSELADRKAPDKGSDHFFGDAVAFIFTTIIEMSGHMH</sequence>